<evidence type="ECO:0000259" key="1">
    <source>
        <dbReference type="Pfam" id="PF16640"/>
    </source>
</evidence>
<dbReference type="GO" id="GO:0005975">
    <property type="term" value="P:carbohydrate metabolic process"/>
    <property type="evidence" value="ECO:0007669"/>
    <property type="project" value="UniProtKB-ARBA"/>
</dbReference>
<dbReference type="InterPro" id="IPR032109">
    <property type="entry name" value="Big_3_5"/>
</dbReference>
<reference evidence="2 3" key="1">
    <citation type="submission" date="2020-07" db="EMBL/GenBank/DDBJ databases">
        <title>Sequencing the genomes of 1000 actinobacteria strains.</title>
        <authorList>
            <person name="Klenk H.-P."/>
        </authorList>
    </citation>
    <scope>NUCLEOTIDE SEQUENCE [LARGE SCALE GENOMIC DNA]</scope>
    <source>
        <strain evidence="2 3">DSM 15166</strain>
    </source>
</reference>
<evidence type="ECO:0000313" key="3">
    <source>
        <dbReference type="Proteomes" id="UP000521075"/>
    </source>
</evidence>
<gene>
    <name evidence="2" type="ORF">HNR14_001809</name>
</gene>
<dbReference type="AlphaFoldDB" id="A0A853DNA5"/>
<dbReference type="EMBL" id="JACCHJ010000001">
    <property type="protein sequence ID" value="NYK09928.1"/>
    <property type="molecule type" value="Genomic_DNA"/>
</dbReference>
<accession>A0A853DNA5</accession>
<dbReference type="InterPro" id="IPR013783">
    <property type="entry name" value="Ig-like_fold"/>
</dbReference>
<dbReference type="RefSeq" id="WP_179700769.1">
    <property type="nucleotide sequence ID" value="NZ_BAAAHA010000011.1"/>
</dbReference>
<sequence length="138" mass="14171">MIRATNTRLGLAGRAAAGLLLSAAVVCGMLIGGGVMPAHTAAAYHDQAYMNLSMKVVDARTAVVTGRIEAQYGTTPTGTVTLVRGADTLATATLDAGAYRFEFAVPMSWAGDVEVEVVYGGDANHEPSRSTVVVALDG</sequence>
<feature type="domain" description="Bacterial Ig-like" evidence="1">
    <location>
        <begin position="63"/>
        <end position="133"/>
    </location>
</feature>
<dbReference type="Gene3D" id="2.60.40.10">
    <property type="entry name" value="Immunoglobulins"/>
    <property type="match status" value="1"/>
</dbReference>
<dbReference type="Proteomes" id="UP000521075">
    <property type="component" value="Unassembled WGS sequence"/>
</dbReference>
<name>A0A853DNA5_9MICO</name>
<dbReference type="Pfam" id="PF16640">
    <property type="entry name" value="Big_3_5"/>
    <property type="match status" value="1"/>
</dbReference>
<protein>
    <recommendedName>
        <fullName evidence="1">Bacterial Ig-like domain-containing protein</fullName>
    </recommendedName>
</protein>
<proteinExistence type="predicted"/>
<keyword evidence="3" id="KW-1185">Reference proteome</keyword>
<evidence type="ECO:0000313" key="2">
    <source>
        <dbReference type="EMBL" id="NYK09928.1"/>
    </source>
</evidence>
<organism evidence="2 3">
    <name type="scientific">Leifsonia naganoensis</name>
    <dbReference type="NCBI Taxonomy" id="150025"/>
    <lineage>
        <taxon>Bacteria</taxon>
        <taxon>Bacillati</taxon>
        <taxon>Actinomycetota</taxon>
        <taxon>Actinomycetes</taxon>
        <taxon>Micrococcales</taxon>
        <taxon>Microbacteriaceae</taxon>
        <taxon>Leifsonia</taxon>
    </lineage>
</organism>
<comment type="caution">
    <text evidence="2">The sequence shown here is derived from an EMBL/GenBank/DDBJ whole genome shotgun (WGS) entry which is preliminary data.</text>
</comment>